<dbReference type="OrthoDB" id="5409596at2759"/>
<dbReference type="GO" id="GO:0005694">
    <property type="term" value="C:chromosome"/>
    <property type="evidence" value="ECO:0007669"/>
    <property type="project" value="TreeGrafter"/>
</dbReference>
<reference evidence="9 10" key="1">
    <citation type="journal article" date="2020" name="ISME J.">
        <title>Uncovering the hidden diversity of litter-decomposition mechanisms in mushroom-forming fungi.</title>
        <authorList>
            <person name="Floudas D."/>
            <person name="Bentzer J."/>
            <person name="Ahren D."/>
            <person name="Johansson T."/>
            <person name="Persson P."/>
            <person name="Tunlid A."/>
        </authorList>
    </citation>
    <scope>NUCLEOTIDE SEQUENCE [LARGE SCALE GENOMIC DNA]</scope>
    <source>
        <strain evidence="9 10">CBS 291.85</strain>
    </source>
</reference>
<evidence type="ECO:0000259" key="8">
    <source>
        <dbReference type="PROSITE" id="PS51192"/>
    </source>
</evidence>
<protein>
    <recommendedName>
        <fullName evidence="6">DNA 3'-5' helicase</fullName>
        <ecNumber evidence="6">5.6.2.4</ecNumber>
    </recommendedName>
</protein>
<dbReference type="InterPro" id="IPR002464">
    <property type="entry name" value="DNA/RNA_helicase_DEAH_CS"/>
</dbReference>
<evidence type="ECO:0000256" key="5">
    <source>
        <dbReference type="ARBA" id="ARBA00034617"/>
    </source>
</evidence>
<dbReference type="Proteomes" id="UP000559256">
    <property type="component" value="Unassembled WGS sequence"/>
</dbReference>
<dbReference type="GO" id="GO:0043138">
    <property type="term" value="F:3'-5' DNA helicase activity"/>
    <property type="evidence" value="ECO:0007669"/>
    <property type="project" value="UniProtKB-EC"/>
</dbReference>
<evidence type="ECO:0000256" key="3">
    <source>
        <dbReference type="ARBA" id="ARBA00023125"/>
    </source>
</evidence>
<keyword evidence="3" id="KW-0238">DNA-binding</keyword>
<dbReference type="EC" id="5.6.2.4" evidence="6"/>
<dbReference type="PANTHER" id="PTHR13710">
    <property type="entry name" value="DNA HELICASE RECQ FAMILY MEMBER"/>
    <property type="match status" value="1"/>
</dbReference>
<feature type="region of interest" description="Disordered" evidence="7">
    <location>
        <begin position="1"/>
        <end position="29"/>
    </location>
</feature>
<keyword evidence="4" id="KW-0413">Isomerase</keyword>
<evidence type="ECO:0000256" key="2">
    <source>
        <dbReference type="ARBA" id="ARBA00022801"/>
    </source>
</evidence>
<organism evidence="9 10">
    <name type="scientific">Tetrapyrgos nigripes</name>
    <dbReference type="NCBI Taxonomy" id="182062"/>
    <lineage>
        <taxon>Eukaryota</taxon>
        <taxon>Fungi</taxon>
        <taxon>Dikarya</taxon>
        <taxon>Basidiomycota</taxon>
        <taxon>Agaricomycotina</taxon>
        <taxon>Agaricomycetes</taxon>
        <taxon>Agaricomycetidae</taxon>
        <taxon>Agaricales</taxon>
        <taxon>Marasmiineae</taxon>
        <taxon>Marasmiaceae</taxon>
        <taxon>Tetrapyrgos</taxon>
    </lineage>
</organism>
<evidence type="ECO:0000256" key="7">
    <source>
        <dbReference type="SAM" id="MobiDB-lite"/>
    </source>
</evidence>
<dbReference type="InterPro" id="IPR014001">
    <property type="entry name" value="Helicase_ATP-bd"/>
</dbReference>
<dbReference type="SMART" id="SM00487">
    <property type="entry name" value="DEXDc"/>
    <property type="match status" value="1"/>
</dbReference>
<accession>A0A8H5GKS5</accession>
<sequence length="291" mass="32520">MVDENTPGTPSISQTTRIAPPETPRKCKEPTIRHATSSPYLQPGIKANLSKNLSVENVKLRLKDLLGLPFTPGDFQAHLIHRILRGYDSFLVAGTGYGKSLVFEGVSKLAGKRKLVIVICPLKALERDQVEHATAKGIKAYAVNEDTVKTPRFWQMVEQHAQMLYISPEMALSPAFLGLFKSSSFRRCTAAIFVDEAHCIDEWGEEEFRLQYRQLDCLRPFTGNEIPVAACTATCQTDTFDIIWDSLGYGHRPFWGLDVGVEHPNLCHPPALLLDPFQCILLDDPLPDECL</sequence>
<feature type="compositionally biased region" description="Polar residues" evidence="7">
    <location>
        <begin position="1"/>
        <end position="17"/>
    </location>
</feature>
<dbReference type="GO" id="GO:0016787">
    <property type="term" value="F:hydrolase activity"/>
    <property type="evidence" value="ECO:0007669"/>
    <property type="project" value="UniProtKB-KW"/>
</dbReference>
<evidence type="ECO:0000256" key="1">
    <source>
        <dbReference type="ARBA" id="ARBA00005446"/>
    </source>
</evidence>
<evidence type="ECO:0000313" key="9">
    <source>
        <dbReference type="EMBL" id="KAF5366596.1"/>
    </source>
</evidence>
<dbReference type="InterPro" id="IPR027417">
    <property type="entry name" value="P-loop_NTPase"/>
</dbReference>
<dbReference type="GO" id="GO:0005737">
    <property type="term" value="C:cytoplasm"/>
    <property type="evidence" value="ECO:0007669"/>
    <property type="project" value="TreeGrafter"/>
</dbReference>
<keyword evidence="2" id="KW-0378">Hydrolase</keyword>
<evidence type="ECO:0000256" key="6">
    <source>
        <dbReference type="ARBA" id="ARBA00034808"/>
    </source>
</evidence>
<dbReference type="PROSITE" id="PS00690">
    <property type="entry name" value="DEAH_ATP_HELICASE"/>
    <property type="match status" value="1"/>
</dbReference>
<comment type="caution">
    <text evidence="9">The sequence shown here is derived from an EMBL/GenBank/DDBJ whole genome shotgun (WGS) entry which is preliminary data.</text>
</comment>
<feature type="domain" description="Helicase ATP-binding" evidence="8">
    <location>
        <begin position="80"/>
        <end position="253"/>
    </location>
</feature>
<comment type="catalytic activity">
    <reaction evidence="5">
        <text>Couples ATP hydrolysis with the unwinding of duplex DNA by translocating in the 3'-5' direction.</text>
        <dbReference type="EC" id="5.6.2.4"/>
    </reaction>
</comment>
<dbReference type="GO" id="GO:0000724">
    <property type="term" value="P:double-strand break repair via homologous recombination"/>
    <property type="evidence" value="ECO:0007669"/>
    <property type="project" value="TreeGrafter"/>
</dbReference>
<dbReference type="EMBL" id="JAACJM010000022">
    <property type="protein sequence ID" value="KAF5366596.1"/>
    <property type="molecule type" value="Genomic_DNA"/>
</dbReference>
<gene>
    <name evidence="9" type="ORF">D9758_008957</name>
</gene>
<dbReference type="GO" id="GO:0009378">
    <property type="term" value="F:four-way junction helicase activity"/>
    <property type="evidence" value="ECO:0007669"/>
    <property type="project" value="TreeGrafter"/>
</dbReference>
<evidence type="ECO:0000313" key="10">
    <source>
        <dbReference type="Proteomes" id="UP000559256"/>
    </source>
</evidence>
<proteinExistence type="inferred from homology"/>
<name>A0A8H5GKS5_9AGAR</name>
<dbReference type="InterPro" id="IPR011545">
    <property type="entry name" value="DEAD/DEAH_box_helicase_dom"/>
</dbReference>
<dbReference type="Pfam" id="PF00270">
    <property type="entry name" value="DEAD"/>
    <property type="match status" value="1"/>
</dbReference>
<dbReference type="PANTHER" id="PTHR13710:SF105">
    <property type="entry name" value="ATP-DEPENDENT DNA HELICASE Q1"/>
    <property type="match status" value="1"/>
</dbReference>
<keyword evidence="10" id="KW-1185">Reference proteome</keyword>
<dbReference type="SUPFAM" id="SSF52540">
    <property type="entry name" value="P-loop containing nucleoside triphosphate hydrolases"/>
    <property type="match status" value="1"/>
</dbReference>
<dbReference type="GO" id="GO:0005524">
    <property type="term" value="F:ATP binding"/>
    <property type="evidence" value="ECO:0007669"/>
    <property type="project" value="InterPro"/>
</dbReference>
<dbReference type="GO" id="GO:0003677">
    <property type="term" value="F:DNA binding"/>
    <property type="evidence" value="ECO:0007669"/>
    <property type="project" value="UniProtKB-KW"/>
</dbReference>
<evidence type="ECO:0000256" key="4">
    <source>
        <dbReference type="ARBA" id="ARBA00023235"/>
    </source>
</evidence>
<dbReference type="Gene3D" id="3.40.50.300">
    <property type="entry name" value="P-loop containing nucleotide triphosphate hydrolases"/>
    <property type="match status" value="1"/>
</dbReference>
<comment type="similarity">
    <text evidence="1">Belongs to the helicase family. RecQ subfamily.</text>
</comment>
<dbReference type="AlphaFoldDB" id="A0A8H5GKS5"/>
<dbReference type="PROSITE" id="PS51192">
    <property type="entry name" value="HELICASE_ATP_BIND_1"/>
    <property type="match status" value="1"/>
</dbReference>